<evidence type="ECO:0000313" key="7">
    <source>
        <dbReference type="Proteomes" id="UP000053523"/>
    </source>
</evidence>
<dbReference type="InterPro" id="IPR046348">
    <property type="entry name" value="SIS_dom_sf"/>
</dbReference>
<dbReference type="AlphaFoldDB" id="A0A2K0A654"/>
<dbReference type="PANTHER" id="PTHR30514:SF10">
    <property type="entry name" value="MURR_RPIR FAMILY TRANSCRIPTIONAL REGULATOR"/>
    <property type="match status" value="1"/>
</dbReference>
<reference evidence="6 7" key="1">
    <citation type="submission" date="2017-12" db="EMBL/GenBank/DDBJ databases">
        <title>FDA dAtabase for Regulatory Grade micrObial Sequences (FDA-ARGOS): Supporting development and validation of Infectious Disease Dx tests.</title>
        <authorList>
            <person name="Hoffmann M."/>
            <person name="Allard M."/>
            <person name="Evans P."/>
            <person name="Brown E."/>
            <person name="Tallon L."/>
            <person name="Sadzewicz L."/>
            <person name="Sengamalay N."/>
            <person name="Ott S."/>
            <person name="Godinez A."/>
            <person name="Nagaraj S."/>
            <person name="Vavikolanu K."/>
            <person name="Aluvathingal J."/>
            <person name="Nadendla S."/>
            <person name="Sichtig H."/>
        </authorList>
    </citation>
    <scope>NUCLEOTIDE SEQUENCE [LARGE SCALE GENOMIC DNA]</scope>
    <source>
        <strain evidence="6 7">FDAARGOS_148</strain>
    </source>
</reference>
<dbReference type="Gene3D" id="3.40.50.10490">
    <property type="entry name" value="Glucose-6-phosphate isomerase like protein, domain 1"/>
    <property type="match status" value="1"/>
</dbReference>
<organism evidence="6 7">
    <name type="scientific">Staphylococcus haemolyticus</name>
    <dbReference type="NCBI Taxonomy" id="1283"/>
    <lineage>
        <taxon>Bacteria</taxon>
        <taxon>Bacillati</taxon>
        <taxon>Bacillota</taxon>
        <taxon>Bacilli</taxon>
        <taxon>Bacillales</taxon>
        <taxon>Staphylococcaceae</taxon>
        <taxon>Staphylococcus</taxon>
    </lineage>
</organism>
<proteinExistence type="predicted"/>
<keyword evidence="2" id="KW-0238">DNA-binding</keyword>
<sequence length="290" mass="33551">MTNILYLIDENYASFSKNEKKLSRFILNSPHKVISMSNQEIAKELEMSVSTLNRYSQKLINQSFHEVRSQLAMLFPKQQKPYKIELLNNESVDTLKKKLYHRAEEALQKSSTFADNTTIDNICQHFKRANNIFIFGYGASYVCATDLYQKLSRIGLNVQLVQETHLFTTMLSTHDKEDCVVFITNNGDQSELRAMVKVVSDYNIPIITISSSEHNHVAQHSDIVLTYGHSDENELRMGATTSLFAQMFTIDVLFYRYIALNYESSLDFITQSKMALDNYRKYLSNVEFKH</sequence>
<dbReference type="GO" id="GO:1901135">
    <property type="term" value="P:carbohydrate derivative metabolic process"/>
    <property type="evidence" value="ECO:0007669"/>
    <property type="project" value="InterPro"/>
</dbReference>
<dbReference type="InterPro" id="IPR009057">
    <property type="entry name" value="Homeodomain-like_sf"/>
</dbReference>
<dbReference type="InterPro" id="IPR047640">
    <property type="entry name" value="RpiR-like"/>
</dbReference>
<evidence type="ECO:0000259" key="5">
    <source>
        <dbReference type="PROSITE" id="PS51464"/>
    </source>
</evidence>
<dbReference type="RefSeq" id="WP_037549889.1">
    <property type="nucleotide sequence ID" value="NZ_CAJCGD010000012.1"/>
</dbReference>
<dbReference type="Gene3D" id="1.10.10.10">
    <property type="entry name" value="Winged helix-like DNA-binding domain superfamily/Winged helix DNA-binding domain"/>
    <property type="match status" value="1"/>
</dbReference>
<dbReference type="PROSITE" id="PS51464">
    <property type="entry name" value="SIS"/>
    <property type="match status" value="1"/>
</dbReference>
<dbReference type="InterPro" id="IPR000281">
    <property type="entry name" value="HTH_RpiR"/>
</dbReference>
<dbReference type="EMBL" id="LORN02000015">
    <property type="protein sequence ID" value="PNN20493.1"/>
    <property type="molecule type" value="Genomic_DNA"/>
</dbReference>
<evidence type="ECO:0000256" key="3">
    <source>
        <dbReference type="ARBA" id="ARBA00023163"/>
    </source>
</evidence>
<dbReference type="SUPFAM" id="SSF46689">
    <property type="entry name" value="Homeodomain-like"/>
    <property type="match status" value="1"/>
</dbReference>
<dbReference type="Proteomes" id="UP000053523">
    <property type="component" value="Unassembled WGS sequence"/>
</dbReference>
<feature type="domain" description="HTH rpiR-type" evidence="4">
    <location>
        <begin position="2"/>
        <end position="78"/>
    </location>
</feature>
<dbReference type="CDD" id="cd05013">
    <property type="entry name" value="SIS_RpiR"/>
    <property type="match status" value="1"/>
</dbReference>
<dbReference type="InterPro" id="IPR036388">
    <property type="entry name" value="WH-like_DNA-bd_sf"/>
</dbReference>
<dbReference type="SUPFAM" id="SSF53697">
    <property type="entry name" value="SIS domain"/>
    <property type="match status" value="1"/>
</dbReference>
<dbReference type="PANTHER" id="PTHR30514">
    <property type="entry name" value="GLUCOKINASE"/>
    <property type="match status" value="1"/>
</dbReference>
<gene>
    <name evidence="6" type="ORF">AL503_006720</name>
</gene>
<keyword evidence="3" id="KW-0804">Transcription</keyword>
<dbReference type="PROSITE" id="PS51071">
    <property type="entry name" value="HTH_RPIR"/>
    <property type="match status" value="1"/>
</dbReference>
<name>A0A2K0A654_STAHA</name>
<dbReference type="Pfam" id="PF01418">
    <property type="entry name" value="HTH_6"/>
    <property type="match status" value="1"/>
</dbReference>
<evidence type="ECO:0000313" key="6">
    <source>
        <dbReference type="EMBL" id="PNN20493.1"/>
    </source>
</evidence>
<dbReference type="Pfam" id="PF01380">
    <property type="entry name" value="SIS"/>
    <property type="match status" value="1"/>
</dbReference>
<dbReference type="InterPro" id="IPR035472">
    <property type="entry name" value="RpiR-like_SIS"/>
</dbReference>
<accession>A0A2K0A654</accession>
<evidence type="ECO:0000259" key="4">
    <source>
        <dbReference type="PROSITE" id="PS51071"/>
    </source>
</evidence>
<protein>
    <submittedName>
        <fullName evidence="6">MurR/RpiR family transcriptional regulator</fullName>
    </submittedName>
</protein>
<dbReference type="GO" id="GO:0097367">
    <property type="term" value="F:carbohydrate derivative binding"/>
    <property type="evidence" value="ECO:0007669"/>
    <property type="project" value="InterPro"/>
</dbReference>
<comment type="caution">
    <text evidence="6">The sequence shown here is derived from an EMBL/GenBank/DDBJ whole genome shotgun (WGS) entry which is preliminary data.</text>
</comment>
<evidence type="ECO:0000256" key="1">
    <source>
        <dbReference type="ARBA" id="ARBA00023015"/>
    </source>
</evidence>
<keyword evidence="1" id="KW-0805">Transcription regulation</keyword>
<evidence type="ECO:0000256" key="2">
    <source>
        <dbReference type="ARBA" id="ARBA00023125"/>
    </source>
</evidence>
<dbReference type="GO" id="GO:0003677">
    <property type="term" value="F:DNA binding"/>
    <property type="evidence" value="ECO:0007669"/>
    <property type="project" value="UniProtKB-KW"/>
</dbReference>
<dbReference type="GO" id="GO:0003700">
    <property type="term" value="F:DNA-binding transcription factor activity"/>
    <property type="evidence" value="ECO:0007669"/>
    <property type="project" value="InterPro"/>
</dbReference>
<dbReference type="InterPro" id="IPR001347">
    <property type="entry name" value="SIS_dom"/>
</dbReference>
<feature type="domain" description="SIS" evidence="5">
    <location>
        <begin position="122"/>
        <end position="263"/>
    </location>
</feature>